<dbReference type="AlphaFoldDB" id="A0A7W0CL08"/>
<dbReference type="InterPro" id="IPR025333">
    <property type="entry name" value="DUF4239"/>
</dbReference>
<keyword evidence="2" id="KW-1133">Transmembrane helix</keyword>
<keyword evidence="2" id="KW-0812">Transmembrane</keyword>
<organism evidence="3 4">
    <name type="scientific">Nonomuraea soli</name>
    <dbReference type="NCBI Taxonomy" id="1032476"/>
    <lineage>
        <taxon>Bacteria</taxon>
        <taxon>Bacillati</taxon>
        <taxon>Actinomycetota</taxon>
        <taxon>Actinomycetes</taxon>
        <taxon>Streptosporangiales</taxon>
        <taxon>Streptosporangiaceae</taxon>
        <taxon>Nonomuraea</taxon>
    </lineage>
</organism>
<keyword evidence="4" id="KW-1185">Reference proteome</keyword>
<gene>
    <name evidence="3" type="ORF">HNR30_004505</name>
</gene>
<evidence type="ECO:0000313" key="3">
    <source>
        <dbReference type="EMBL" id="MBA2893151.1"/>
    </source>
</evidence>
<name>A0A7W0CL08_9ACTN</name>
<comment type="caution">
    <text evidence="3">The sequence shown here is derived from an EMBL/GenBank/DDBJ whole genome shotgun (WGS) entry which is preliminary data.</text>
</comment>
<dbReference type="Pfam" id="PF14023">
    <property type="entry name" value="Bestrophin-like"/>
    <property type="match status" value="1"/>
</dbReference>
<feature type="transmembrane region" description="Helical" evidence="2">
    <location>
        <begin position="291"/>
        <end position="311"/>
    </location>
</feature>
<accession>A0A7W0CL08</accession>
<feature type="transmembrane region" description="Helical" evidence="2">
    <location>
        <begin position="62"/>
        <end position="80"/>
    </location>
</feature>
<feature type="region of interest" description="Disordered" evidence="1">
    <location>
        <begin position="1"/>
        <end position="50"/>
    </location>
</feature>
<feature type="transmembrane region" description="Helical" evidence="2">
    <location>
        <begin position="86"/>
        <end position="108"/>
    </location>
</feature>
<keyword evidence="2" id="KW-0472">Membrane</keyword>
<dbReference type="Proteomes" id="UP000530928">
    <property type="component" value="Unassembled WGS sequence"/>
</dbReference>
<evidence type="ECO:0000256" key="2">
    <source>
        <dbReference type="SAM" id="Phobius"/>
    </source>
</evidence>
<reference evidence="3 4" key="1">
    <citation type="submission" date="2020-07" db="EMBL/GenBank/DDBJ databases">
        <title>Genomic Encyclopedia of Type Strains, Phase IV (KMG-IV): sequencing the most valuable type-strain genomes for metagenomic binning, comparative biology and taxonomic classification.</title>
        <authorList>
            <person name="Goeker M."/>
        </authorList>
    </citation>
    <scope>NUCLEOTIDE SEQUENCE [LARGE SCALE GENOMIC DNA]</scope>
    <source>
        <strain evidence="3 4">DSM 45533</strain>
    </source>
</reference>
<evidence type="ECO:0000256" key="1">
    <source>
        <dbReference type="SAM" id="MobiDB-lite"/>
    </source>
</evidence>
<sequence>MSDRHVYHARHRGRSGGGQGEPDGTRSGQAGTPDGAPPSSTGAEADADHRRGGLRGQGLKRWQALLGALLTQIAFILLLRHSTLPAWADAVAVVTLALLFARFALTLLRRAFPLDGLSRGDNDVINGTFAIVGSVYAILVGSAIMVVWQGYTQTQATIVRESNAVVMLGRMSRGFSAPVQRQVQGAARSYLRLVVQEEWPLMAFGRSSERADATLVEIWSAYTDMEDRERASPLYSQSLTKLNELTDSRRQRMLAAGDRVPGLVWVMLYIGASAKLATGSLFVVRSRGLHLLLIGVLAGVLMLSLYIVSALDGPFDRNLPVSPEPFIRAWTGMPPLEV</sequence>
<feature type="transmembrane region" description="Helical" evidence="2">
    <location>
        <begin position="129"/>
        <end position="151"/>
    </location>
</feature>
<feature type="transmembrane region" description="Helical" evidence="2">
    <location>
        <begin position="262"/>
        <end position="284"/>
    </location>
</feature>
<evidence type="ECO:0008006" key="5">
    <source>
        <dbReference type="Google" id="ProtNLM"/>
    </source>
</evidence>
<evidence type="ECO:0000313" key="4">
    <source>
        <dbReference type="Proteomes" id="UP000530928"/>
    </source>
</evidence>
<proteinExistence type="predicted"/>
<dbReference type="EMBL" id="JACDUR010000004">
    <property type="protein sequence ID" value="MBA2893151.1"/>
    <property type="molecule type" value="Genomic_DNA"/>
</dbReference>
<protein>
    <recommendedName>
        <fullName evidence="5">DUF4239 domain-containing protein</fullName>
    </recommendedName>
</protein>